<proteinExistence type="predicted"/>
<reference evidence="2" key="1">
    <citation type="journal article" date="2021" name="Proc. Natl. Acad. Sci. U.S.A.">
        <title>Three genomes in the algal genus Volvox reveal the fate of a haploid sex-determining region after a transition to homothallism.</title>
        <authorList>
            <person name="Yamamoto K."/>
            <person name="Hamaji T."/>
            <person name="Kawai-Toyooka H."/>
            <person name="Matsuzaki R."/>
            <person name="Takahashi F."/>
            <person name="Nishimura Y."/>
            <person name="Kawachi M."/>
            <person name="Noguchi H."/>
            <person name="Minakuchi Y."/>
            <person name="Umen J.G."/>
            <person name="Toyoda A."/>
            <person name="Nozaki H."/>
        </authorList>
    </citation>
    <scope>NUCLEOTIDE SEQUENCE</scope>
    <source>
        <strain evidence="2">NIES-3780</strain>
    </source>
</reference>
<dbReference type="InterPro" id="IPR000719">
    <property type="entry name" value="Prot_kinase_dom"/>
</dbReference>
<evidence type="ECO:0000259" key="1">
    <source>
        <dbReference type="PROSITE" id="PS50011"/>
    </source>
</evidence>
<dbReference type="SUPFAM" id="SSF56112">
    <property type="entry name" value="Protein kinase-like (PK-like)"/>
    <property type="match status" value="1"/>
</dbReference>
<dbReference type="Proteomes" id="UP000747399">
    <property type="component" value="Unassembled WGS sequence"/>
</dbReference>
<evidence type="ECO:0000313" key="3">
    <source>
        <dbReference type="Proteomes" id="UP000747399"/>
    </source>
</evidence>
<dbReference type="PANTHER" id="PTHR48007">
    <property type="entry name" value="LEUCINE-RICH REPEAT RECEPTOR-LIKE PROTEIN KINASE PXC1"/>
    <property type="match status" value="1"/>
</dbReference>
<organism evidence="2 3">
    <name type="scientific">Volvox africanus</name>
    <dbReference type="NCBI Taxonomy" id="51714"/>
    <lineage>
        <taxon>Eukaryota</taxon>
        <taxon>Viridiplantae</taxon>
        <taxon>Chlorophyta</taxon>
        <taxon>core chlorophytes</taxon>
        <taxon>Chlorophyceae</taxon>
        <taxon>CS clade</taxon>
        <taxon>Chlamydomonadales</taxon>
        <taxon>Volvocaceae</taxon>
        <taxon>Volvox</taxon>
    </lineage>
</organism>
<dbReference type="PROSITE" id="PS50011">
    <property type="entry name" value="PROTEIN_KINASE_DOM"/>
    <property type="match status" value="1"/>
</dbReference>
<sequence length="131" mass="14340">HISGPARRNSAYSAPELVRDGRTSPAGDVYAFAVLLWELALGAPLPSLLQQQPSRPEGSRLRAWLLQQSLGDLWDAEALPPDVLVWPEQARRLGLTGLVDECLRAEPSARPTMTEVRKRLYGMLEGLGVDG</sequence>
<dbReference type="PANTHER" id="PTHR48007:SF4">
    <property type="entry name" value="LEUCINE-RICH REPEAT RECEPTOR-LIKE PROTEIN KINASE PXC1"/>
    <property type="match status" value="1"/>
</dbReference>
<gene>
    <name evidence="2" type="ORF">Vafri_14720</name>
</gene>
<dbReference type="InterPro" id="IPR046959">
    <property type="entry name" value="PRK1-6/SRF4-like"/>
</dbReference>
<feature type="domain" description="Protein kinase" evidence="1">
    <location>
        <begin position="1"/>
        <end position="124"/>
    </location>
</feature>
<accession>A0A8J4BJI7</accession>
<keyword evidence="3" id="KW-1185">Reference proteome</keyword>
<name>A0A8J4BJI7_9CHLO</name>
<dbReference type="Pfam" id="PF07714">
    <property type="entry name" value="PK_Tyr_Ser-Thr"/>
    <property type="match status" value="1"/>
</dbReference>
<comment type="caution">
    <text evidence="2">The sequence shown here is derived from an EMBL/GenBank/DDBJ whole genome shotgun (WGS) entry which is preliminary data.</text>
</comment>
<dbReference type="GO" id="GO:0004672">
    <property type="term" value="F:protein kinase activity"/>
    <property type="evidence" value="ECO:0007669"/>
    <property type="project" value="InterPro"/>
</dbReference>
<dbReference type="InterPro" id="IPR001245">
    <property type="entry name" value="Ser-Thr/Tyr_kinase_cat_dom"/>
</dbReference>
<dbReference type="InterPro" id="IPR011009">
    <property type="entry name" value="Kinase-like_dom_sf"/>
</dbReference>
<dbReference type="EMBL" id="BNCO01000038">
    <property type="protein sequence ID" value="GIL60051.1"/>
    <property type="molecule type" value="Genomic_DNA"/>
</dbReference>
<dbReference type="Gene3D" id="1.10.510.10">
    <property type="entry name" value="Transferase(Phosphotransferase) domain 1"/>
    <property type="match status" value="1"/>
</dbReference>
<feature type="non-terminal residue" evidence="2">
    <location>
        <position position="1"/>
    </location>
</feature>
<protein>
    <recommendedName>
        <fullName evidence="1">Protein kinase domain-containing protein</fullName>
    </recommendedName>
</protein>
<evidence type="ECO:0000313" key="2">
    <source>
        <dbReference type="EMBL" id="GIL60051.1"/>
    </source>
</evidence>
<dbReference type="GO" id="GO:0005524">
    <property type="term" value="F:ATP binding"/>
    <property type="evidence" value="ECO:0007669"/>
    <property type="project" value="InterPro"/>
</dbReference>
<dbReference type="AlphaFoldDB" id="A0A8J4BJI7"/>